<gene>
    <name evidence="1" type="ORF">E7747_16340</name>
</gene>
<organism evidence="1 2">
    <name type="scientific">Duncaniella dubosii</name>
    <dbReference type="NCBI Taxonomy" id="2518971"/>
    <lineage>
        <taxon>Bacteria</taxon>
        <taxon>Pseudomonadati</taxon>
        <taxon>Bacteroidota</taxon>
        <taxon>Bacteroidia</taxon>
        <taxon>Bacteroidales</taxon>
        <taxon>Muribaculaceae</taxon>
        <taxon>Duncaniella</taxon>
    </lineage>
</organism>
<sequence>MGHPVYESNDEPVTNGQSANWGSFMMAESNLGYNGQYGTNMMIDAALYASIDNADWRKLS</sequence>
<reference evidence="2" key="1">
    <citation type="submission" date="2019-02" db="EMBL/GenBank/DDBJ databases">
        <title>Isolation and identification of novel species under the genus Muribaculum.</title>
        <authorList>
            <person name="Miyake S."/>
            <person name="Ding Y."/>
            <person name="Low A."/>
            <person name="Soh M."/>
            <person name="Seedorf H."/>
        </authorList>
    </citation>
    <scope>NUCLEOTIDE SEQUENCE [LARGE SCALE GENOMIC DNA]</scope>
    <source>
        <strain evidence="2">H5</strain>
        <plasmid evidence="2">ph5-3</plasmid>
    </source>
</reference>
<dbReference type="RefSeq" id="WP_136417229.1">
    <property type="nucleotide sequence ID" value="NZ_CP039399.1"/>
</dbReference>
<dbReference type="AlphaFoldDB" id="A0A4P7W6V0"/>
<dbReference type="Proteomes" id="UP000297149">
    <property type="component" value="Plasmid ph5-3"/>
</dbReference>
<protein>
    <submittedName>
        <fullName evidence="1">Uncharacterized protein</fullName>
    </submittedName>
</protein>
<geneLocation type="plasmid" evidence="2">
    <name>ph5-3</name>
</geneLocation>
<name>A0A4P7W6V0_9BACT</name>
<proteinExistence type="predicted"/>
<dbReference type="EMBL" id="CP039399">
    <property type="protein sequence ID" value="QCD43813.1"/>
    <property type="molecule type" value="Genomic_DNA"/>
</dbReference>
<accession>A0A4P7W6V0</accession>
<dbReference type="KEGG" id="ddb:E7747_16340"/>
<evidence type="ECO:0000313" key="1">
    <source>
        <dbReference type="EMBL" id="QCD43813.1"/>
    </source>
</evidence>
<keyword evidence="1" id="KW-0614">Plasmid</keyword>
<keyword evidence="2" id="KW-1185">Reference proteome</keyword>
<evidence type="ECO:0000313" key="2">
    <source>
        <dbReference type="Proteomes" id="UP000297149"/>
    </source>
</evidence>